<dbReference type="AlphaFoldDB" id="E8RW35"/>
<feature type="transmembrane region" description="Helical" evidence="1">
    <location>
        <begin position="317"/>
        <end position="337"/>
    </location>
</feature>
<geneLocation type="plasmid" evidence="3 4">
    <name>pASTEX02</name>
</geneLocation>
<evidence type="ECO:0000313" key="4">
    <source>
        <dbReference type="Proteomes" id="UP000001492"/>
    </source>
</evidence>
<sequence>MPQNLKPLTALRFFAAMWVVAFHFWPNLGVVMPAIVGKGYLGVELFFVLSGFILSHVYLERFKNGTYHYGEFIWARLARIYPVHIAILVGLGLLMAGLTVVGIQAGDKLLVWSSLPAQVTLTQAWGLAPQGGWNHPSWSISAEWFAYLTFPAFAFLMVPMWNRPRLAVGLAAAFLILLYIAFGSIAGFPLTRATILWGALRIVPCFALGCTLWLLWNTGAIRTRAIASGVTLGGFSSLVASTLFGLPDFVSVLACGGIILGLGALARNGSSILSSSWLVYLGEVSFAVYMICIPWQLVFSRGFQKLVHIDPEHMPVVLWLIMVAGVVPVAIVVHHLIERPARNLMRRVDFKRDAVNVRGRLKIEY</sequence>
<feature type="transmembrane region" description="Helical" evidence="1">
    <location>
        <begin position="278"/>
        <end position="297"/>
    </location>
</feature>
<feature type="transmembrane region" description="Helical" evidence="1">
    <location>
        <begin position="12"/>
        <end position="35"/>
    </location>
</feature>
<dbReference type="RefSeq" id="WP_013481270.1">
    <property type="nucleotide sequence ID" value="NC_014819.1"/>
</dbReference>
<feature type="transmembrane region" description="Helical" evidence="1">
    <location>
        <begin position="225"/>
        <end position="243"/>
    </location>
</feature>
<evidence type="ECO:0000313" key="3">
    <source>
        <dbReference type="EMBL" id="ADU15457.1"/>
    </source>
</evidence>
<gene>
    <name evidence="3" type="ordered locus">Astex_3849</name>
</gene>
<feature type="transmembrane region" description="Helical" evidence="1">
    <location>
        <begin position="194"/>
        <end position="216"/>
    </location>
</feature>
<feature type="transmembrane region" description="Helical" evidence="1">
    <location>
        <begin position="41"/>
        <end position="59"/>
    </location>
</feature>
<feature type="transmembrane region" description="Helical" evidence="1">
    <location>
        <begin position="168"/>
        <end position="188"/>
    </location>
</feature>
<proteinExistence type="predicted"/>
<dbReference type="InterPro" id="IPR050879">
    <property type="entry name" value="Acyltransferase_3"/>
</dbReference>
<dbReference type="PANTHER" id="PTHR23028">
    <property type="entry name" value="ACETYLTRANSFERASE"/>
    <property type="match status" value="1"/>
</dbReference>
<dbReference type="HOGENOM" id="CLU_005679_2_1_5"/>
<keyword evidence="3" id="KW-0808">Transferase</keyword>
<dbReference type="InterPro" id="IPR002656">
    <property type="entry name" value="Acyl_transf_3_dom"/>
</dbReference>
<feature type="transmembrane region" description="Helical" evidence="1">
    <location>
        <begin position="249"/>
        <end position="266"/>
    </location>
</feature>
<keyword evidence="1" id="KW-0812">Transmembrane</keyword>
<keyword evidence="4" id="KW-1185">Reference proteome</keyword>
<evidence type="ECO:0000256" key="1">
    <source>
        <dbReference type="SAM" id="Phobius"/>
    </source>
</evidence>
<feature type="domain" description="Acyltransferase 3" evidence="2">
    <location>
        <begin position="9"/>
        <end position="334"/>
    </location>
</feature>
<organism evidence="3 4">
    <name type="scientific">Asticcacaulis excentricus (strain ATCC 15261 / DSM 4724 / KCTC 12464 / NCIMB 9791 / VKM B-1370 / CB 48)</name>
    <dbReference type="NCBI Taxonomy" id="573065"/>
    <lineage>
        <taxon>Bacteria</taxon>
        <taxon>Pseudomonadati</taxon>
        <taxon>Pseudomonadota</taxon>
        <taxon>Alphaproteobacteria</taxon>
        <taxon>Caulobacterales</taxon>
        <taxon>Caulobacteraceae</taxon>
        <taxon>Asticcacaulis</taxon>
    </lineage>
</organism>
<evidence type="ECO:0000259" key="2">
    <source>
        <dbReference type="Pfam" id="PF01757"/>
    </source>
</evidence>
<dbReference type="KEGG" id="aex:Astex_3849"/>
<dbReference type="GO" id="GO:0016020">
    <property type="term" value="C:membrane"/>
    <property type="evidence" value="ECO:0007669"/>
    <property type="project" value="TreeGrafter"/>
</dbReference>
<reference evidence="4" key="1">
    <citation type="submission" date="2010-12" db="EMBL/GenBank/DDBJ databases">
        <title>Complete sequence of plasmid 2 of Asticcacaulis excentricus CB 48.</title>
        <authorList>
            <consortium name="US DOE Joint Genome Institute"/>
            <person name="Lucas S."/>
            <person name="Copeland A."/>
            <person name="Lapidus A."/>
            <person name="Cheng J.-F."/>
            <person name="Bruce D."/>
            <person name="Goodwin L."/>
            <person name="Pitluck S."/>
            <person name="Teshima H."/>
            <person name="Davenport K."/>
            <person name="Detter J.C."/>
            <person name="Han C."/>
            <person name="Tapia R."/>
            <person name="Land M."/>
            <person name="Hauser L."/>
            <person name="Jeffries C."/>
            <person name="Kyrpides N."/>
            <person name="Ivanova N."/>
            <person name="Ovchinnikova G."/>
            <person name="Brun Y.V."/>
            <person name="Woyke T."/>
        </authorList>
    </citation>
    <scope>NUCLEOTIDE SEQUENCE [LARGE SCALE GENOMIC DNA]</scope>
    <source>
        <strain evidence="4">ATCC 15261 / DSM 4724 / KCTC 12464 / NCIMB 9791 / VKM B-1370 / CB 48</strain>
        <plasmid evidence="4">pASTEX02</plasmid>
    </source>
</reference>
<dbReference type="GO" id="GO:0016747">
    <property type="term" value="F:acyltransferase activity, transferring groups other than amino-acyl groups"/>
    <property type="evidence" value="ECO:0007669"/>
    <property type="project" value="InterPro"/>
</dbReference>
<feature type="transmembrane region" description="Helical" evidence="1">
    <location>
        <begin position="144"/>
        <end position="161"/>
    </location>
</feature>
<dbReference type="Proteomes" id="UP000001492">
    <property type="component" value="Plasmid pASTEX02"/>
</dbReference>
<dbReference type="GO" id="GO:0000271">
    <property type="term" value="P:polysaccharide biosynthetic process"/>
    <property type="evidence" value="ECO:0007669"/>
    <property type="project" value="TreeGrafter"/>
</dbReference>
<dbReference type="PANTHER" id="PTHR23028:SF53">
    <property type="entry name" value="ACYL_TRANSF_3 DOMAIN-CONTAINING PROTEIN"/>
    <property type="match status" value="1"/>
</dbReference>
<keyword evidence="1" id="KW-0472">Membrane</keyword>
<feature type="transmembrane region" description="Helical" evidence="1">
    <location>
        <begin position="80"/>
        <end position="105"/>
    </location>
</feature>
<accession>E8RW35</accession>
<dbReference type="OrthoDB" id="9796461at2"/>
<keyword evidence="3" id="KW-0614">Plasmid</keyword>
<keyword evidence="3" id="KW-0012">Acyltransferase</keyword>
<keyword evidence="1" id="KW-1133">Transmembrane helix</keyword>
<dbReference type="Pfam" id="PF01757">
    <property type="entry name" value="Acyl_transf_3"/>
    <property type="match status" value="1"/>
</dbReference>
<dbReference type="EMBL" id="CP002398">
    <property type="protein sequence ID" value="ADU15457.1"/>
    <property type="molecule type" value="Genomic_DNA"/>
</dbReference>
<name>E8RW35_ASTEC</name>
<protein>
    <submittedName>
        <fullName evidence="3">Acyltransferase 3</fullName>
    </submittedName>
</protein>